<protein>
    <recommendedName>
        <fullName evidence="6">deoxyhypusine synthase</fullName>
        <ecNumber evidence="6">2.5.1.46</ecNumber>
    </recommendedName>
</protein>
<dbReference type="OrthoDB" id="294378at2759"/>
<evidence type="ECO:0000256" key="7">
    <source>
        <dbReference type="ARBA" id="ARBA00022679"/>
    </source>
</evidence>
<dbReference type="NCBIfam" id="TIGR00321">
    <property type="entry name" value="dhys"/>
    <property type="match status" value="1"/>
</dbReference>
<dbReference type="PANTHER" id="PTHR11703">
    <property type="entry name" value="DEOXYHYPUSINE SYNTHASE"/>
    <property type="match status" value="1"/>
</dbReference>
<dbReference type="AlphaFoldDB" id="A0A8H4PUT9"/>
<dbReference type="InterPro" id="IPR029035">
    <property type="entry name" value="DHS-like_NAD/FAD-binding_dom"/>
</dbReference>
<gene>
    <name evidence="11" type="ORF">G6O67_002688</name>
</gene>
<evidence type="ECO:0000256" key="4">
    <source>
        <dbReference type="ARBA" id="ARBA00005041"/>
    </source>
</evidence>
<sequence>MADSGGAPSAAKDAVFQKSRAMPPEAQPVEELDFDKLKGPITAEDLFLGMRNMGFQASSMAEAIRIINDMRAWKDAESGKKTTIFLGYTSNLISSGLRGVFRWLVQHNHVSCVVTTAGGIEEDLIKCLGNTYMGSFSADGADLRRKGLNRIGNLIVPNANYCAFEDWVVPILDTLLEEQEASKGTEDEINWTPSKVIHRLGKEINDERSVCYWAYRNNIPVFCPALTDGSLGDMLYFHTFKASPLQLKIDLVEDIRRINTISVRAKRAGMIILGGGVVKHHIANACLMRNGAESAVYINTAQEFDGSDAGARPDEAVSWGKIKIGADSVKVYLEATACFPFIVANTFAKKLL</sequence>
<dbReference type="Proteomes" id="UP000557566">
    <property type="component" value="Unassembled WGS sequence"/>
</dbReference>
<dbReference type="InterPro" id="IPR002773">
    <property type="entry name" value="Deoxyhypusine_synthase"/>
</dbReference>
<evidence type="ECO:0000313" key="12">
    <source>
        <dbReference type="Proteomes" id="UP000557566"/>
    </source>
</evidence>
<evidence type="ECO:0000256" key="8">
    <source>
        <dbReference type="ARBA" id="ARBA00023027"/>
    </source>
</evidence>
<evidence type="ECO:0000256" key="3">
    <source>
        <dbReference type="ARBA" id="ARBA00002823"/>
    </source>
</evidence>
<dbReference type="GO" id="GO:0005737">
    <property type="term" value="C:cytoplasm"/>
    <property type="evidence" value="ECO:0007669"/>
    <property type="project" value="TreeGrafter"/>
</dbReference>
<evidence type="ECO:0000256" key="9">
    <source>
        <dbReference type="ARBA" id="ARBA00023256"/>
    </source>
</evidence>
<evidence type="ECO:0000256" key="6">
    <source>
        <dbReference type="ARBA" id="ARBA00012683"/>
    </source>
</evidence>
<comment type="function">
    <text evidence="3">Catalyzes the NAD-dependent oxidative cleavage of spermidine and the subsequent transfer of the butylamine moiety of spermidine to the epsilon-amino group of a specific lysine residue of the eIF-5A precursor protein to form the intermediate deoxyhypusine residue.</text>
</comment>
<comment type="cofactor">
    <cofactor evidence="2">
        <name>NAD(+)</name>
        <dbReference type="ChEBI" id="CHEBI:57540"/>
    </cofactor>
</comment>
<name>A0A8H4PUT9_9HYPO</name>
<dbReference type="PANTHER" id="PTHR11703:SF0">
    <property type="entry name" value="DEOXYHYPUSINE SYNTHASE"/>
    <property type="match status" value="1"/>
</dbReference>
<accession>A0A8H4PUT9</accession>
<dbReference type="InterPro" id="IPR036982">
    <property type="entry name" value="Deoxyhypusine_synthase_sf"/>
</dbReference>
<comment type="pathway">
    <text evidence="4">Protein modification; eIF5A hypusination.</text>
</comment>
<feature type="region of interest" description="Disordered" evidence="10">
    <location>
        <begin position="1"/>
        <end position="22"/>
    </location>
</feature>
<comment type="catalytic activity">
    <reaction evidence="1">
        <text>[eIF5A protein]-L-lysine + spermidine = [eIF5A protein]-deoxyhypusine + propane-1,3-diamine</text>
        <dbReference type="Rhea" id="RHEA:33299"/>
        <dbReference type="Rhea" id="RHEA-COMP:10143"/>
        <dbReference type="Rhea" id="RHEA-COMP:10144"/>
        <dbReference type="ChEBI" id="CHEBI:29969"/>
        <dbReference type="ChEBI" id="CHEBI:57484"/>
        <dbReference type="ChEBI" id="CHEBI:57834"/>
        <dbReference type="ChEBI" id="CHEBI:82657"/>
        <dbReference type="EC" id="2.5.1.46"/>
    </reaction>
</comment>
<evidence type="ECO:0000256" key="5">
    <source>
        <dbReference type="ARBA" id="ARBA00009892"/>
    </source>
</evidence>
<dbReference type="SUPFAM" id="SSF52467">
    <property type="entry name" value="DHS-like NAD/FAD-binding domain"/>
    <property type="match status" value="1"/>
</dbReference>
<reference evidence="11 12" key="1">
    <citation type="journal article" date="2020" name="Genome Biol. Evol.">
        <title>A new high-quality draft genome assembly of the Chinese cordyceps Ophiocordyceps sinensis.</title>
        <authorList>
            <person name="Shu R."/>
            <person name="Zhang J."/>
            <person name="Meng Q."/>
            <person name="Zhang H."/>
            <person name="Zhou G."/>
            <person name="Li M."/>
            <person name="Wu P."/>
            <person name="Zhao Y."/>
            <person name="Chen C."/>
            <person name="Qin Q."/>
        </authorList>
    </citation>
    <scope>NUCLEOTIDE SEQUENCE [LARGE SCALE GENOMIC DNA]</scope>
    <source>
        <strain evidence="11 12">IOZ07</strain>
    </source>
</reference>
<evidence type="ECO:0000256" key="2">
    <source>
        <dbReference type="ARBA" id="ARBA00001911"/>
    </source>
</evidence>
<evidence type="ECO:0000256" key="10">
    <source>
        <dbReference type="SAM" id="MobiDB-lite"/>
    </source>
</evidence>
<keyword evidence="12" id="KW-1185">Reference proteome</keyword>
<keyword evidence="9" id="KW-0386">Hypusine biosynthesis</keyword>
<dbReference type="FunFam" id="3.40.910.10:FF:000001">
    <property type="entry name" value="Probable deoxyhypusine synthase"/>
    <property type="match status" value="1"/>
</dbReference>
<evidence type="ECO:0000256" key="1">
    <source>
        <dbReference type="ARBA" id="ARBA00000952"/>
    </source>
</evidence>
<dbReference type="EMBL" id="JAAVMX010000003">
    <property type="protein sequence ID" value="KAF4510825.1"/>
    <property type="molecule type" value="Genomic_DNA"/>
</dbReference>
<keyword evidence="8" id="KW-0520">NAD</keyword>
<evidence type="ECO:0000313" key="11">
    <source>
        <dbReference type="EMBL" id="KAF4510825.1"/>
    </source>
</evidence>
<dbReference type="GO" id="GO:0034038">
    <property type="term" value="F:deoxyhypusine synthase activity"/>
    <property type="evidence" value="ECO:0007669"/>
    <property type="project" value="UniProtKB-EC"/>
</dbReference>
<dbReference type="Gene3D" id="3.40.910.10">
    <property type="entry name" value="Deoxyhypusine synthase"/>
    <property type="match status" value="1"/>
</dbReference>
<dbReference type="Pfam" id="PF01916">
    <property type="entry name" value="DS"/>
    <property type="match status" value="1"/>
</dbReference>
<comment type="similarity">
    <text evidence="5">Belongs to the deoxyhypusine synthase family.</text>
</comment>
<dbReference type="EC" id="2.5.1.46" evidence="6"/>
<comment type="caution">
    <text evidence="11">The sequence shown here is derived from an EMBL/GenBank/DDBJ whole genome shotgun (WGS) entry which is preliminary data.</text>
</comment>
<organism evidence="11 12">
    <name type="scientific">Ophiocordyceps sinensis</name>
    <dbReference type="NCBI Taxonomy" id="72228"/>
    <lineage>
        <taxon>Eukaryota</taxon>
        <taxon>Fungi</taxon>
        <taxon>Dikarya</taxon>
        <taxon>Ascomycota</taxon>
        <taxon>Pezizomycotina</taxon>
        <taxon>Sordariomycetes</taxon>
        <taxon>Hypocreomycetidae</taxon>
        <taxon>Hypocreales</taxon>
        <taxon>Ophiocordycipitaceae</taxon>
        <taxon>Ophiocordyceps</taxon>
    </lineage>
</organism>
<keyword evidence="7" id="KW-0808">Transferase</keyword>
<proteinExistence type="inferred from homology"/>